<keyword evidence="9" id="KW-0732">Signal</keyword>
<proteinExistence type="inferred from homology"/>
<dbReference type="GO" id="GO:0005789">
    <property type="term" value="C:endoplasmic reticulum membrane"/>
    <property type="evidence" value="ECO:0007669"/>
    <property type="project" value="UniProtKB-SubCell"/>
</dbReference>
<dbReference type="PANTHER" id="PTHR10868">
    <property type="entry name" value="SIGMA 1-TYPE OPIOID RECEPTOR-RELATED"/>
    <property type="match status" value="1"/>
</dbReference>
<evidence type="ECO:0000256" key="5">
    <source>
        <dbReference type="ARBA" id="ARBA00022989"/>
    </source>
</evidence>
<keyword evidence="11" id="KW-1185">Reference proteome</keyword>
<dbReference type="Pfam" id="PF04622">
    <property type="entry name" value="ERG2_Sigma1R"/>
    <property type="match status" value="1"/>
</dbReference>
<keyword evidence="4" id="KW-0256">Endoplasmic reticulum</keyword>
<evidence type="ECO:0000256" key="6">
    <source>
        <dbReference type="ARBA" id="ARBA00023136"/>
    </source>
</evidence>
<dbReference type="STRING" id="447093.C0NQ14"/>
<accession>C0NQ14</accession>
<sequence length="223" mass="25231">MRFLHFLPLILVGLYKLDQILPRFYIFDPQRLQELSKASIERHPNNVTELMTDLNQALRMEYGDKHVLPFDQDPARWVFSNHGNAMGAMLILHASITEYLIFYGTPLGSEGHSGVHLAHDYFTILHGVERRFLPGELEATEYHPGDQNWLKRGEGSQYQLNGMDPVDASVWLCRYVHEHAGPGESLEDCVLDREGDGFSAADWEILIAIGHLVGHLANSVILG</sequence>
<dbReference type="FunCoup" id="C0NQ14">
    <property type="interactions" value="149"/>
</dbReference>
<evidence type="ECO:0000256" key="9">
    <source>
        <dbReference type="SAM" id="SignalP"/>
    </source>
</evidence>
<name>C0NQ14_AJECG</name>
<dbReference type="GO" id="GO:0016853">
    <property type="term" value="F:isomerase activity"/>
    <property type="evidence" value="ECO:0007669"/>
    <property type="project" value="UniProtKB-KW"/>
</dbReference>
<dbReference type="GeneID" id="69038260"/>
<evidence type="ECO:0000256" key="7">
    <source>
        <dbReference type="ARBA" id="ARBA00029435"/>
    </source>
</evidence>
<dbReference type="InParanoid" id="C0NQ14"/>
<reference evidence="10" key="1">
    <citation type="submission" date="2009-02" db="EMBL/GenBank/DDBJ databases">
        <title>The Genome Sequence of Ajellomyces capsulatus strain G186AR.</title>
        <authorList>
            <consortium name="The Broad Institute Genome Sequencing Platform"/>
            <person name="Champion M."/>
            <person name="Cuomo C."/>
            <person name="Ma L.-J."/>
            <person name="Henn M.R."/>
            <person name="Sil A."/>
            <person name="Goldman B."/>
            <person name="Young S.K."/>
            <person name="Kodira C.D."/>
            <person name="Zeng Q."/>
            <person name="Koehrsen M."/>
            <person name="Alvarado L."/>
            <person name="Berlin A."/>
            <person name="Borenstein D."/>
            <person name="Chen Z."/>
            <person name="Engels R."/>
            <person name="Freedman E."/>
            <person name="Gellesch M."/>
            <person name="Goldberg J."/>
            <person name="Griggs A."/>
            <person name="Gujja S."/>
            <person name="Heiman D."/>
            <person name="Hepburn T."/>
            <person name="Howarth C."/>
            <person name="Jen D."/>
            <person name="Larson L."/>
            <person name="Lewis B."/>
            <person name="Mehta T."/>
            <person name="Park D."/>
            <person name="Pearson M."/>
            <person name="Roberts A."/>
            <person name="Saif S."/>
            <person name="Shea T."/>
            <person name="Shenoy N."/>
            <person name="Sisk P."/>
            <person name="Stolte C."/>
            <person name="Sykes S."/>
            <person name="Walk T."/>
            <person name="White J."/>
            <person name="Yandava C."/>
            <person name="Klein B."/>
            <person name="McEwen J.G."/>
            <person name="Puccia R."/>
            <person name="Goldman G.H."/>
            <person name="Felipe M.S."/>
            <person name="Nino-Vega G."/>
            <person name="San-Blas G."/>
            <person name="Taylor J."/>
            <person name="Mendoza L."/>
            <person name="Galagan J."/>
            <person name="Nusbaum C."/>
            <person name="Birren B."/>
        </authorList>
    </citation>
    <scope>NUCLEOTIDE SEQUENCE</scope>
    <source>
        <strain evidence="10">G186AR</strain>
    </source>
</reference>
<dbReference type="AlphaFoldDB" id="C0NQ14"/>
<evidence type="ECO:0000256" key="1">
    <source>
        <dbReference type="ARBA" id="ARBA00004586"/>
    </source>
</evidence>
<evidence type="ECO:0000256" key="8">
    <source>
        <dbReference type="RuleBase" id="RU368083"/>
    </source>
</evidence>
<dbReference type="Proteomes" id="UP000001631">
    <property type="component" value="Unassembled WGS sequence"/>
</dbReference>
<comment type="function">
    <text evidence="8">Catalyzes the reaction which results in unsaturation at C-7 in the B ring of sterols.</text>
</comment>
<protein>
    <recommendedName>
        <fullName evidence="8">C-8 sterol isomerase</fullName>
        <ecNumber evidence="8">5.-.-.-</ecNumber>
    </recommendedName>
    <alternativeName>
        <fullName evidence="8">Delta-8--delta-7 sterol isomerase</fullName>
    </alternativeName>
</protein>
<evidence type="ECO:0000256" key="2">
    <source>
        <dbReference type="ARBA" id="ARBA00007141"/>
    </source>
</evidence>
<keyword evidence="3" id="KW-0812">Transmembrane</keyword>
<dbReference type="HOGENOM" id="CLU_085469_1_0_1"/>
<evidence type="ECO:0000256" key="4">
    <source>
        <dbReference type="ARBA" id="ARBA00022824"/>
    </source>
</evidence>
<dbReference type="GO" id="GO:0006696">
    <property type="term" value="P:ergosterol biosynthetic process"/>
    <property type="evidence" value="ECO:0007669"/>
    <property type="project" value="TreeGrafter"/>
</dbReference>
<keyword evidence="5" id="KW-1133">Transmembrane helix</keyword>
<dbReference type="InterPro" id="IPR006716">
    <property type="entry name" value="ERG2_sigma1_rcpt-like"/>
</dbReference>
<organism evidence="10 11">
    <name type="scientific">Ajellomyces capsulatus (strain G186AR / H82 / ATCC MYA-2454 / RMSCC 2432)</name>
    <name type="common">Darling's disease fungus</name>
    <name type="synonym">Histoplasma capsulatum</name>
    <dbReference type="NCBI Taxonomy" id="447093"/>
    <lineage>
        <taxon>Eukaryota</taxon>
        <taxon>Fungi</taxon>
        <taxon>Dikarya</taxon>
        <taxon>Ascomycota</taxon>
        <taxon>Pezizomycotina</taxon>
        <taxon>Eurotiomycetes</taxon>
        <taxon>Eurotiomycetidae</taxon>
        <taxon>Onygenales</taxon>
        <taxon>Ajellomycetaceae</taxon>
        <taxon>Histoplasma</taxon>
    </lineage>
</organism>
<comment type="similarity">
    <text evidence="2 8">Belongs to the ERG2 family.</text>
</comment>
<dbReference type="RefSeq" id="XP_045287505.1">
    <property type="nucleotide sequence ID" value="XM_045432293.1"/>
</dbReference>
<keyword evidence="10" id="KW-0413">Isomerase</keyword>
<comment type="subcellular location">
    <subcellularLocation>
        <location evidence="1">Endoplasmic reticulum membrane</location>
    </subcellularLocation>
</comment>
<dbReference type="VEuPathDB" id="FungiDB:I7I50_04527"/>
<feature type="signal peptide" evidence="9">
    <location>
        <begin position="1"/>
        <end position="22"/>
    </location>
</feature>
<dbReference type="PANTHER" id="PTHR10868:SF1">
    <property type="entry name" value="SIGMA NON-OPIOID INTRACELLULAR RECEPTOR 1"/>
    <property type="match status" value="1"/>
</dbReference>
<dbReference type="EC" id="5.-.-.-" evidence="8"/>
<gene>
    <name evidence="10" type="ORF">HCBG_05244</name>
</gene>
<evidence type="ECO:0000256" key="3">
    <source>
        <dbReference type="ARBA" id="ARBA00022692"/>
    </source>
</evidence>
<evidence type="ECO:0000313" key="11">
    <source>
        <dbReference type="Proteomes" id="UP000001631"/>
    </source>
</evidence>
<dbReference type="EMBL" id="GG663368">
    <property type="protein sequence ID" value="EEH07024.1"/>
    <property type="molecule type" value="Genomic_DNA"/>
</dbReference>
<evidence type="ECO:0000313" key="10">
    <source>
        <dbReference type="EMBL" id="EEH07024.1"/>
    </source>
</evidence>
<keyword evidence="6" id="KW-0472">Membrane</keyword>
<feature type="chain" id="PRO_5002901329" description="C-8 sterol isomerase" evidence="9">
    <location>
        <begin position="23"/>
        <end position="223"/>
    </location>
</feature>
<dbReference type="UniPathway" id="UPA00768"/>
<comment type="pathway">
    <text evidence="7 8">Steroid metabolism; ergosterol biosynthesis.</text>
</comment>